<dbReference type="AlphaFoldDB" id="A0A8T2SPS8"/>
<organism evidence="3 4">
    <name type="scientific">Ceratopteris richardii</name>
    <name type="common">Triangle waterfern</name>
    <dbReference type="NCBI Taxonomy" id="49495"/>
    <lineage>
        <taxon>Eukaryota</taxon>
        <taxon>Viridiplantae</taxon>
        <taxon>Streptophyta</taxon>
        <taxon>Embryophyta</taxon>
        <taxon>Tracheophyta</taxon>
        <taxon>Polypodiopsida</taxon>
        <taxon>Polypodiidae</taxon>
        <taxon>Polypodiales</taxon>
        <taxon>Pteridineae</taxon>
        <taxon>Pteridaceae</taxon>
        <taxon>Parkerioideae</taxon>
        <taxon>Ceratopteris</taxon>
    </lineage>
</organism>
<sequence length="638" mass="70498">MLPHPSVEAVARILYTCTTVKNNAWGLCTHKFIRFHGLSAHSFLGNRLVSMLVEVGCLEAAHEVFKQLISLDQWSWNALIGGFVKSGNFQRALCLYDEMQEDESLHPSGHTFAMLLKACMQLKDWVLGIHLHTEVARTGVLENNVFVGSTLVHMYVKCGFLSKAQQTFDSLPTRDIVLQTALMTGYLEHGLGENAIECFDCVQSDGVVPDSTMVACALKACASTGNLEKGQQIHAEIERCGLYTKDIVVGNTLVDMYVKFDLLYMAEQILYALQGRNVVSWNALITGLAEHGDGVTAVNCFERMQLEGVKPDSVTLIGMIKAYCSIGAIEKAAEIYHQIEGKCLESDLVVASTLVHMYAKCGELSLAREVFDKVSVRDAILWTSLMAGYAENGQGEEALDLLEQMQLEGVSPNAVTYVSGLKSCGSTGSIDKGTEIHMEIERQGLLEKDLVLGNTLIDMYTKCGLLSRAQQVFNSLPVKDVISWNVLLSGYSQLGKGGDVGNVLEKMLTQNIRPDMVTFIIVLSACLRAGLLHKSETYFENMSKEFGILPSIKHRTCLVDHFCRAGQLDKATTIMRNMSSCPNLVMLRTLLRASRNCDDIEFGREAFQHAISLDWKDATAYFYMSQICANAHSPKQET</sequence>
<keyword evidence="4" id="KW-1185">Reference proteome</keyword>
<dbReference type="Proteomes" id="UP000825935">
    <property type="component" value="Chromosome 18"/>
</dbReference>
<evidence type="ECO:0008006" key="5">
    <source>
        <dbReference type="Google" id="ProtNLM"/>
    </source>
</evidence>
<dbReference type="EMBL" id="CM035423">
    <property type="protein sequence ID" value="KAH7365212.1"/>
    <property type="molecule type" value="Genomic_DNA"/>
</dbReference>
<keyword evidence="1" id="KW-0677">Repeat</keyword>
<evidence type="ECO:0000313" key="4">
    <source>
        <dbReference type="Proteomes" id="UP000825935"/>
    </source>
</evidence>
<dbReference type="FunFam" id="1.25.40.10:FF:000158">
    <property type="entry name" value="pentatricopeptide repeat-containing protein At2g33680"/>
    <property type="match status" value="1"/>
</dbReference>
<feature type="repeat" description="PPR" evidence="2">
    <location>
        <begin position="378"/>
        <end position="412"/>
    </location>
</feature>
<dbReference type="PROSITE" id="PS51375">
    <property type="entry name" value="PPR"/>
    <property type="match status" value="6"/>
</dbReference>
<dbReference type="OrthoDB" id="1879995at2759"/>
<name>A0A8T2SPS8_CERRI</name>
<feature type="repeat" description="PPR" evidence="2">
    <location>
        <begin position="312"/>
        <end position="346"/>
    </location>
</feature>
<feature type="repeat" description="PPR" evidence="2">
    <location>
        <begin position="175"/>
        <end position="209"/>
    </location>
</feature>
<dbReference type="Pfam" id="PF01535">
    <property type="entry name" value="PPR"/>
    <property type="match status" value="4"/>
</dbReference>
<dbReference type="GO" id="GO:0009451">
    <property type="term" value="P:RNA modification"/>
    <property type="evidence" value="ECO:0007669"/>
    <property type="project" value="InterPro"/>
</dbReference>
<comment type="caution">
    <text evidence="3">The sequence shown here is derived from an EMBL/GenBank/DDBJ whole genome shotgun (WGS) entry which is preliminary data.</text>
</comment>
<feature type="repeat" description="PPR" evidence="2">
    <location>
        <begin position="277"/>
        <end position="311"/>
    </location>
</feature>
<evidence type="ECO:0000256" key="1">
    <source>
        <dbReference type="ARBA" id="ARBA00022737"/>
    </source>
</evidence>
<dbReference type="Gene3D" id="1.25.40.10">
    <property type="entry name" value="Tetratricopeptide repeat domain"/>
    <property type="match status" value="4"/>
</dbReference>
<dbReference type="FunFam" id="1.25.40.10:FF:000031">
    <property type="entry name" value="Pentatricopeptide repeat-containing protein mitochondrial"/>
    <property type="match status" value="1"/>
</dbReference>
<dbReference type="FunFam" id="1.25.40.10:FF:000344">
    <property type="entry name" value="Pentatricopeptide repeat-containing protein"/>
    <property type="match status" value="1"/>
</dbReference>
<dbReference type="InterPro" id="IPR011990">
    <property type="entry name" value="TPR-like_helical_dom_sf"/>
</dbReference>
<gene>
    <name evidence="3" type="ORF">KP509_18G014200</name>
</gene>
<dbReference type="NCBIfam" id="TIGR00756">
    <property type="entry name" value="PPR"/>
    <property type="match status" value="5"/>
</dbReference>
<dbReference type="GO" id="GO:0048731">
    <property type="term" value="P:system development"/>
    <property type="evidence" value="ECO:0007669"/>
    <property type="project" value="UniProtKB-ARBA"/>
</dbReference>
<protein>
    <recommendedName>
        <fullName evidence="5">Pentatricopeptide repeat-containing protein</fullName>
    </recommendedName>
</protein>
<dbReference type="GO" id="GO:0003723">
    <property type="term" value="F:RNA binding"/>
    <property type="evidence" value="ECO:0007669"/>
    <property type="project" value="InterPro"/>
</dbReference>
<evidence type="ECO:0000313" key="3">
    <source>
        <dbReference type="EMBL" id="KAH7365212.1"/>
    </source>
</evidence>
<dbReference type="InterPro" id="IPR046960">
    <property type="entry name" value="PPR_At4g14850-like_plant"/>
</dbReference>
<feature type="repeat" description="PPR" evidence="2">
    <location>
        <begin position="480"/>
        <end position="514"/>
    </location>
</feature>
<accession>A0A8T2SPS8</accession>
<dbReference type="PANTHER" id="PTHR47926">
    <property type="entry name" value="PENTATRICOPEPTIDE REPEAT-CONTAINING PROTEIN"/>
    <property type="match status" value="1"/>
</dbReference>
<dbReference type="InterPro" id="IPR002885">
    <property type="entry name" value="PPR_rpt"/>
</dbReference>
<reference evidence="3" key="1">
    <citation type="submission" date="2021-08" db="EMBL/GenBank/DDBJ databases">
        <title>WGS assembly of Ceratopteris richardii.</title>
        <authorList>
            <person name="Marchant D.B."/>
            <person name="Chen G."/>
            <person name="Jenkins J."/>
            <person name="Shu S."/>
            <person name="Leebens-Mack J."/>
            <person name="Grimwood J."/>
            <person name="Schmutz J."/>
            <person name="Soltis P."/>
            <person name="Soltis D."/>
            <person name="Chen Z.-H."/>
        </authorList>
    </citation>
    <scope>NUCLEOTIDE SEQUENCE</scope>
    <source>
        <strain evidence="3">Whitten #5841</strain>
        <tissue evidence="3">Leaf</tissue>
    </source>
</reference>
<dbReference type="Pfam" id="PF13041">
    <property type="entry name" value="PPR_2"/>
    <property type="match status" value="4"/>
</dbReference>
<evidence type="ECO:0000256" key="2">
    <source>
        <dbReference type="PROSITE-ProRule" id="PRU00708"/>
    </source>
</evidence>
<proteinExistence type="predicted"/>
<feature type="repeat" description="PPR" evidence="2">
    <location>
        <begin position="72"/>
        <end position="102"/>
    </location>
</feature>